<keyword evidence="1" id="KW-0472">Membrane</keyword>
<protein>
    <submittedName>
        <fullName evidence="2">Probable palmitoyltransferase ZDHHC16</fullName>
    </submittedName>
</protein>
<dbReference type="Proteomes" id="UP000008237">
    <property type="component" value="Unassembled WGS sequence"/>
</dbReference>
<dbReference type="EMBL" id="GL445574">
    <property type="protein sequence ID" value="EFN89360.1"/>
    <property type="molecule type" value="Genomic_DNA"/>
</dbReference>
<dbReference type="PANTHER" id="PTHR12246">
    <property type="entry name" value="PALMITOYLTRANSFERASE ZDHHC16"/>
    <property type="match status" value="1"/>
</dbReference>
<gene>
    <name evidence="2" type="ORF">EAI_00291</name>
</gene>
<feature type="transmembrane region" description="Helical" evidence="1">
    <location>
        <begin position="63"/>
        <end position="84"/>
    </location>
</feature>
<organism evidence="3">
    <name type="scientific">Harpegnathos saltator</name>
    <name type="common">Jerdon's jumping ant</name>
    <dbReference type="NCBI Taxonomy" id="610380"/>
    <lineage>
        <taxon>Eukaryota</taxon>
        <taxon>Metazoa</taxon>
        <taxon>Ecdysozoa</taxon>
        <taxon>Arthropoda</taxon>
        <taxon>Hexapoda</taxon>
        <taxon>Insecta</taxon>
        <taxon>Pterygota</taxon>
        <taxon>Neoptera</taxon>
        <taxon>Endopterygota</taxon>
        <taxon>Hymenoptera</taxon>
        <taxon>Apocrita</taxon>
        <taxon>Aculeata</taxon>
        <taxon>Formicoidea</taxon>
        <taxon>Formicidae</taxon>
        <taxon>Ponerinae</taxon>
        <taxon>Ponerini</taxon>
        <taxon>Harpegnathos</taxon>
    </lineage>
</organism>
<dbReference type="OMA" id="APFEDEW"/>
<reference evidence="2 3" key="1">
    <citation type="journal article" date="2010" name="Science">
        <title>Genomic comparison of the ants Camponotus floridanus and Harpegnathos saltator.</title>
        <authorList>
            <person name="Bonasio R."/>
            <person name="Zhang G."/>
            <person name="Ye C."/>
            <person name="Mutti N.S."/>
            <person name="Fang X."/>
            <person name="Qin N."/>
            <person name="Donahue G."/>
            <person name="Yang P."/>
            <person name="Li Q."/>
            <person name="Li C."/>
            <person name="Zhang P."/>
            <person name="Huang Z."/>
            <person name="Berger S.L."/>
            <person name="Reinberg D."/>
            <person name="Wang J."/>
            <person name="Liebig J."/>
        </authorList>
    </citation>
    <scope>NUCLEOTIDE SEQUENCE [LARGE SCALE GENOMIC DNA]</scope>
    <source>
        <strain evidence="2 3">R22 G/1</strain>
    </source>
</reference>
<dbReference type="InParanoid" id="E2B4K7"/>
<sequence>MARIQWSLTKVPRIIRVSLKQRLWRFQITLKSLFYNDFLNWGYACDILMEPMFWFVENFTACLGPAFVGMVILLIASIVYIAYYVGLPYWWNRSPFITVILLIVGNWLLLNVCFHYYMGLKIPPGYPPQGGLIPEAFIAFAIFGFIFITIFGIELAYEEFFPAQEPELDGHPVRLNNSEIIPMTESLSHLTEEERAEIARQAAENEAKEWRRKLIIFAAMITVAASAAVGALALCHARLITRGETSIEARINTTESQKYKAQGKIYQNPYDFGPRENWKLFLGIKNRSWWWVLFPSTHGPYSDGLTWRTIHDSKIS</sequence>
<dbReference type="OrthoDB" id="331948at2759"/>
<keyword evidence="2" id="KW-0808">Transferase</keyword>
<accession>E2B4K7</accession>
<feature type="transmembrane region" description="Helical" evidence="1">
    <location>
        <begin position="96"/>
        <end position="117"/>
    </location>
</feature>
<name>E2B4K7_HARSA</name>
<evidence type="ECO:0000313" key="3">
    <source>
        <dbReference type="Proteomes" id="UP000008237"/>
    </source>
</evidence>
<dbReference type="AlphaFoldDB" id="E2B4K7"/>
<evidence type="ECO:0000313" key="2">
    <source>
        <dbReference type="EMBL" id="EFN89360.1"/>
    </source>
</evidence>
<dbReference type="InterPro" id="IPR039859">
    <property type="entry name" value="PFA4/ZDH16/20/ERF2-like"/>
</dbReference>
<dbReference type="GO" id="GO:0016409">
    <property type="term" value="F:palmitoyltransferase activity"/>
    <property type="evidence" value="ECO:0007669"/>
    <property type="project" value="InterPro"/>
</dbReference>
<keyword evidence="1" id="KW-0812">Transmembrane</keyword>
<proteinExistence type="predicted"/>
<feature type="transmembrane region" description="Helical" evidence="1">
    <location>
        <begin position="137"/>
        <end position="157"/>
    </location>
</feature>
<keyword evidence="1" id="KW-1133">Transmembrane helix</keyword>
<keyword evidence="3" id="KW-1185">Reference proteome</keyword>
<dbReference type="FunCoup" id="E2B4K7">
    <property type="interactions" value="2028"/>
</dbReference>
<feature type="transmembrane region" description="Helical" evidence="1">
    <location>
        <begin position="214"/>
        <end position="234"/>
    </location>
</feature>
<evidence type="ECO:0000256" key="1">
    <source>
        <dbReference type="SAM" id="Phobius"/>
    </source>
</evidence>